<name>A0A653BZM3_CALMS</name>
<evidence type="ECO:0000256" key="1">
    <source>
        <dbReference type="SAM" id="Phobius"/>
    </source>
</evidence>
<evidence type="ECO:0000313" key="3">
    <source>
        <dbReference type="Proteomes" id="UP000410492"/>
    </source>
</evidence>
<feature type="transmembrane region" description="Helical" evidence="1">
    <location>
        <begin position="64"/>
        <end position="86"/>
    </location>
</feature>
<keyword evidence="3" id="KW-1185">Reference proteome</keyword>
<keyword evidence="1" id="KW-0812">Transmembrane</keyword>
<accession>A0A653BZM3</accession>
<evidence type="ECO:0000313" key="2">
    <source>
        <dbReference type="EMBL" id="VEN41068.1"/>
    </source>
</evidence>
<dbReference type="OrthoDB" id="49605at2759"/>
<keyword evidence="1" id="KW-1133">Transmembrane helix</keyword>
<organism evidence="2 3">
    <name type="scientific">Callosobruchus maculatus</name>
    <name type="common">Southern cowpea weevil</name>
    <name type="synonym">Pulse bruchid</name>
    <dbReference type="NCBI Taxonomy" id="64391"/>
    <lineage>
        <taxon>Eukaryota</taxon>
        <taxon>Metazoa</taxon>
        <taxon>Ecdysozoa</taxon>
        <taxon>Arthropoda</taxon>
        <taxon>Hexapoda</taxon>
        <taxon>Insecta</taxon>
        <taxon>Pterygota</taxon>
        <taxon>Neoptera</taxon>
        <taxon>Endopterygota</taxon>
        <taxon>Coleoptera</taxon>
        <taxon>Polyphaga</taxon>
        <taxon>Cucujiformia</taxon>
        <taxon>Chrysomeloidea</taxon>
        <taxon>Chrysomelidae</taxon>
        <taxon>Bruchinae</taxon>
        <taxon>Bruchini</taxon>
        <taxon>Callosobruchus</taxon>
    </lineage>
</organism>
<protein>
    <submittedName>
        <fullName evidence="2">Uncharacterized protein</fullName>
    </submittedName>
</protein>
<gene>
    <name evidence="2" type="ORF">CALMAC_LOCUS5028</name>
</gene>
<sequence>MISTFSDLLENTSISDVIQLYWNNILLYLTDFFAFLNSLQSRTILNIAEKLPEWLYFDEFQTSLLQIFLGILFLNLLFIVILWRIYGETICERFMKLSTLREIEELKASVAKLKLPKEHTPRI</sequence>
<proteinExistence type="predicted"/>
<dbReference type="Proteomes" id="UP000410492">
    <property type="component" value="Unassembled WGS sequence"/>
</dbReference>
<dbReference type="AlphaFoldDB" id="A0A653BZM3"/>
<reference evidence="2 3" key="1">
    <citation type="submission" date="2019-01" db="EMBL/GenBank/DDBJ databases">
        <authorList>
            <person name="Sayadi A."/>
        </authorList>
    </citation>
    <scope>NUCLEOTIDE SEQUENCE [LARGE SCALE GENOMIC DNA]</scope>
</reference>
<dbReference type="EMBL" id="CAACVG010006688">
    <property type="protein sequence ID" value="VEN41068.1"/>
    <property type="molecule type" value="Genomic_DNA"/>
</dbReference>
<keyword evidence="1" id="KW-0472">Membrane</keyword>